<evidence type="ECO:0000313" key="3">
    <source>
        <dbReference type="Proteomes" id="UP001431010"/>
    </source>
</evidence>
<sequence>MPSRAAIRQTLACGAAGFLICSLLGITAAGAADAAIPRREARHVKATTEYDVYPRRIRHRHWGCSDRYSCMALYGAYGPYGGPGYWGAYTGWYR</sequence>
<name>A0ABY3R3E3_9BRAD</name>
<dbReference type="EMBL" id="CP088156">
    <property type="protein sequence ID" value="UFZ01805.1"/>
    <property type="molecule type" value="Genomic_DNA"/>
</dbReference>
<reference evidence="2" key="1">
    <citation type="journal article" date="2024" name="Antonie Van Leeuwenhoek">
        <title>Bradyrhizobium ontarionense sp. nov., a novel bacterial symbiont isolated from Aeschynomene indica (Indian jointvetch), harbours photosynthesis, nitrogen fixation and nitrous oxide (N2O) reductase genes.</title>
        <authorList>
            <person name="Bromfield E.S.P."/>
            <person name="Cloutier S."/>
        </authorList>
    </citation>
    <scope>NUCLEOTIDE SEQUENCE</scope>
    <source>
        <strain evidence="2">A19</strain>
    </source>
</reference>
<accession>A0ABY3R3E3</accession>
<keyword evidence="3" id="KW-1185">Reference proteome</keyword>
<proteinExistence type="predicted"/>
<dbReference type="Proteomes" id="UP001431010">
    <property type="component" value="Chromosome"/>
</dbReference>
<feature type="signal peptide" evidence="1">
    <location>
        <begin position="1"/>
        <end position="31"/>
    </location>
</feature>
<evidence type="ECO:0000313" key="2">
    <source>
        <dbReference type="EMBL" id="UFZ01805.1"/>
    </source>
</evidence>
<organism evidence="2 3">
    <name type="scientific">Bradyrhizobium ontarionense</name>
    <dbReference type="NCBI Taxonomy" id="2898149"/>
    <lineage>
        <taxon>Bacteria</taxon>
        <taxon>Pseudomonadati</taxon>
        <taxon>Pseudomonadota</taxon>
        <taxon>Alphaproteobacteria</taxon>
        <taxon>Hyphomicrobiales</taxon>
        <taxon>Nitrobacteraceae</taxon>
        <taxon>Bradyrhizobium</taxon>
    </lineage>
</organism>
<protein>
    <submittedName>
        <fullName evidence="2">Uncharacterized protein</fullName>
    </submittedName>
</protein>
<keyword evidence="1" id="KW-0732">Signal</keyword>
<feature type="chain" id="PRO_5045503587" evidence="1">
    <location>
        <begin position="32"/>
        <end position="94"/>
    </location>
</feature>
<dbReference type="RefSeq" id="WP_231317598.1">
    <property type="nucleotide sequence ID" value="NZ_CP088156.1"/>
</dbReference>
<evidence type="ECO:0000256" key="1">
    <source>
        <dbReference type="SAM" id="SignalP"/>
    </source>
</evidence>
<gene>
    <name evidence="2" type="ORF">LQG66_21070</name>
</gene>